<evidence type="ECO:0000256" key="4">
    <source>
        <dbReference type="PROSITE-ProRule" id="PRU00520"/>
    </source>
</evidence>
<dbReference type="PROSITE" id="PS51160">
    <property type="entry name" value="ACYLPHOSPHATASE_3"/>
    <property type="match status" value="1"/>
</dbReference>
<dbReference type="InterPro" id="IPR011761">
    <property type="entry name" value="ATP-grasp"/>
</dbReference>
<keyword evidence="3" id="KW-0547">Nucleotide-binding</keyword>
<dbReference type="InterPro" id="IPR036046">
    <property type="entry name" value="Acylphosphatase-like_dom_sf"/>
</dbReference>
<feature type="coiled-coil region" evidence="5">
    <location>
        <begin position="498"/>
        <end position="542"/>
    </location>
</feature>
<dbReference type="EMBL" id="JBHUMX010000021">
    <property type="protein sequence ID" value="MFD2628882.1"/>
    <property type="molecule type" value="Genomic_DNA"/>
</dbReference>
<feature type="domain" description="Acylphosphatase-like" evidence="7">
    <location>
        <begin position="388"/>
        <end position="475"/>
    </location>
</feature>
<comment type="caution">
    <text evidence="8">The sequence shown here is derived from an EMBL/GenBank/DDBJ whole genome shotgun (WGS) entry which is preliminary data.</text>
</comment>
<gene>
    <name evidence="8" type="ORF">ACFSUN_08790</name>
</gene>
<evidence type="ECO:0000259" key="6">
    <source>
        <dbReference type="PROSITE" id="PS50975"/>
    </source>
</evidence>
<evidence type="ECO:0000256" key="5">
    <source>
        <dbReference type="SAM" id="Coils"/>
    </source>
</evidence>
<dbReference type="InterPro" id="IPR001792">
    <property type="entry name" value="Acylphosphatase-like_dom"/>
</dbReference>
<dbReference type="PROSITE" id="PS50975">
    <property type="entry name" value="ATP_GRASP"/>
    <property type="match status" value="1"/>
</dbReference>
<dbReference type="Pfam" id="PF02786">
    <property type="entry name" value="CPSase_L_D2"/>
    <property type="match status" value="1"/>
</dbReference>
<keyword evidence="3" id="KW-0067">ATP-binding</keyword>
<evidence type="ECO:0000313" key="8">
    <source>
        <dbReference type="EMBL" id="MFD2628882.1"/>
    </source>
</evidence>
<organism evidence="8 9">
    <name type="scientific">Oceanobacillus kapialis</name>
    <dbReference type="NCBI Taxonomy" id="481353"/>
    <lineage>
        <taxon>Bacteria</taxon>
        <taxon>Bacillati</taxon>
        <taxon>Bacillota</taxon>
        <taxon>Bacilli</taxon>
        <taxon>Bacillales</taxon>
        <taxon>Bacillaceae</taxon>
        <taxon>Oceanobacillus</taxon>
    </lineage>
</organism>
<evidence type="ECO:0000256" key="1">
    <source>
        <dbReference type="ARBA" id="ARBA00015991"/>
    </source>
</evidence>
<accession>A0ABW5PZQ5</accession>
<evidence type="ECO:0000256" key="3">
    <source>
        <dbReference type="PROSITE-ProRule" id="PRU00409"/>
    </source>
</evidence>
<dbReference type="SUPFAM" id="SSF56059">
    <property type="entry name" value="Glutathione synthetase ATP-binding domain-like"/>
    <property type="match status" value="1"/>
</dbReference>
<dbReference type="SUPFAM" id="SSF54975">
    <property type="entry name" value="Acylphosphatase/BLUF domain-like"/>
    <property type="match status" value="1"/>
</dbReference>
<dbReference type="Gene3D" id="3.30.470.20">
    <property type="entry name" value="ATP-grasp fold, B domain"/>
    <property type="match status" value="2"/>
</dbReference>
<keyword evidence="9" id="KW-1185">Reference proteome</keyword>
<evidence type="ECO:0000259" key="7">
    <source>
        <dbReference type="PROSITE" id="PS51160"/>
    </source>
</evidence>
<dbReference type="PANTHER" id="PTHR21621">
    <property type="entry name" value="RIBOSOMAL PROTEIN S6 MODIFICATION PROTEIN"/>
    <property type="match status" value="1"/>
</dbReference>
<dbReference type="InterPro" id="IPR005479">
    <property type="entry name" value="CPAse_ATP-bd"/>
</dbReference>
<dbReference type="RefSeq" id="WP_379561635.1">
    <property type="nucleotide sequence ID" value="NZ_JBHUMX010000021.1"/>
</dbReference>
<feature type="domain" description="ATP-grasp" evidence="6">
    <location>
        <begin position="91"/>
        <end position="343"/>
    </location>
</feature>
<evidence type="ECO:0000313" key="9">
    <source>
        <dbReference type="Proteomes" id="UP001597451"/>
    </source>
</evidence>
<proteinExistence type="predicted"/>
<comment type="caution">
    <text evidence="4">Lacks conserved residue(s) required for the propagation of feature annotation.</text>
</comment>
<protein>
    <recommendedName>
        <fullName evidence="1">Acylphosphatase</fullName>
    </recommendedName>
    <alternativeName>
        <fullName evidence="2">Acylphosphate phosphohydrolase</fullName>
    </alternativeName>
</protein>
<reference evidence="9" key="1">
    <citation type="journal article" date="2019" name="Int. J. Syst. Evol. Microbiol.">
        <title>The Global Catalogue of Microorganisms (GCM) 10K type strain sequencing project: providing services to taxonomists for standard genome sequencing and annotation.</title>
        <authorList>
            <consortium name="The Broad Institute Genomics Platform"/>
            <consortium name="The Broad Institute Genome Sequencing Center for Infectious Disease"/>
            <person name="Wu L."/>
            <person name="Ma J."/>
        </authorList>
    </citation>
    <scope>NUCLEOTIDE SEQUENCE [LARGE SCALE GENOMIC DNA]</scope>
    <source>
        <strain evidence="9">TISTR 1858</strain>
    </source>
</reference>
<name>A0ABW5PZQ5_9BACI</name>
<keyword evidence="5" id="KW-0175">Coiled coil</keyword>
<sequence>MNNQNEIYLNHLVDCIPPKANNYMLSTYSIILEAWRRGIEVSIRIVKEKSGAIEPYYTLTKDGKQHEFSVTRGDLVSVEAKTLTKNKKTTKEYLQKNNVPTPIGKEFSDIAEDEEIIQYADEIGYPVVVKPLSGTGGKGVISNIQNKEELVEALLYVRKQLNYPHVILEKYFEGSDYRLYVLNGEVIGAIKRMKAHVIGDGKSTIQELINKKNKERTKLPSLSNRPIKVDTETRSLLKRSNYTLASVLADGEVFYLKTANNVSAGGDSIDATDNVSENIKRIAVEATNSFPSLPHCGLDMIVDEENDTGVIIELNSRAHITQHLFPLEGKARDIPSYIIDYYFPETKNYNREEANKLYIDFDFIYKACLSRSAAEIKLPKIPNHPIVLKRYVVSNCSDSNKFSLRVHRLAYNNHVNGYVKTLANGRLAIIVAANDKKVNQFESQLNKYISKNFSNTKLEEKTRNSPVKHGFYIDSSDQEAANQSTEKNSAVDHYATKYSELKADYQKLVRKLSEYEQAENLTHLTERQNKQLKKRLKQMESSTSWKVTKPIRKLMEFRKR</sequence>
<dbReference type="Proteomes" id="UP001597451">
    <property type="component" value="Unassembled WGS sequence"/>
</dbReference>
<dbReference type="PANTHER" id="PTHR21621:SF0">
    <property type="entry name" value="BETA-CITRYLGLUTAMATE SYNTHASE B-RELATED"/>
    <property type="match status" value="1"/>
</dbReference>
<evidence type="ECO:0000256" key="2">
    <source>
        <dbReference type="ARBA" id="ARBA00032904"/>
    </source>
</evidence>